<organism evidence="3 4">
    <name type="scientific">Devosia crocina</name>
    <dbReference type="NCBI Taxonomy" id="429728"/>
    <lineage>
        <taxon>Bacteria</taxon>
        <taxon>Pseudomonadati</taxon>
        <taxon>Pseudomonadota</taxon>
        <taxon>Alphaproteobacteria</taxon>
        <taxon>Hyphomicrobiales</taxon>
        <taxon>Devosiaceae</taxon>
        <taxon>Devosia</taxon>
    </lineage>
</organism>
<keyword evidence="1" id="KW-0472">Membrane</keyword>
<dbReference type="PROSITE" id="PS50830">
    <property type="entry name" value="TNASE_3"/>
    <property type="match status" value="1"/>
</dbReference>
<keyword evidence="1" id="KW-0812">Transmembrane</keyword>
<dbReference type="EMBL" id="FPCK01000001">
    <property type="protein sequence ID" value="SFV30498.1"/>
    <property type="molecule type" value="Genomic_DNA"/>
</dbReference>
<dbReference type="Proteomes" id="UP000199074">
    <property type="component" value="Unassembled WGS sequence"/>
</dbReference>
<evidence type="ECO:0000259" key="2">
    <source>
        <dbReference type="PROSITE" id="PS50830"/>
    </source>
</evidence>
<proteinExistence type="predicted"/>
<sequence>MAFSRDTIRQNIGKRGWRHRARRLFFPVSLAMAAAVGGIGAVVLTESGWAGRLLGESGWAVASQTFPICAGRNRQTCVVDGDTFWLDGVKIRIADINTPEIGQPSCSEEAQLGRLAQHRLRELLSAGDFDLVRAGRDEDQYGRKLRVVERNGRSLGDVLVSEGLAHPWRGHRENWC</sequence>
<dbReference type="InterPro" id="IPR016071">
    <property type="entry name" value="Staphylococal_nuclease_OB-fold"/>
</dbReference>
<gene>
    <name evidence="3" type="ORF">SAMN05216456_1038</name>
</gene>
<keyword evidence="4" id="KW-1185">Reference proteome</keyword>
<dbReference type="InterPro" id="IPR035437">
    <property type="entry name" value="SNase_OB-fold_sf"/>
</dbReference>
<protein>
    <submittedName>
        <fullName evidence="3">Nuclease homologue</fullName>
    </submittedName>
</protein>
<dbReference type="STRING" id="429728.SAMN05216456_1038"/>
<feature type="domain" description="TNase-like" evidence="2">
    <location>
        <begin position="78"/>
        <end position="165"/>
    </location>
</feature>
<dbReference type="Pfam" id="PF00565">
    <property type="entry name" value="SNase"/>
    <property type="match status" value="1"/>
</dbReference>
<evidence type="ECO:0000313" key="3">
    <source>
        <dbReference type="EMBL" id="SFV30498.1"/>
    </source>
</evidence>
<dbReference type="RefSeq" id="WP_175528468.1">
    <property type="nucleotide sequence ID" value="NZ_FPCK01000001.1"/>
</dbReference>
<evidence type="ECO:0000313" key="4">
    <source>
        <dbReference type="Proteomes" id="UP000199074"/>
    </source>
</evidence>
<reference evidence="3 4" key="1">
    <citation type="submission" date="2016-10" db="EMBL/GenBank/DDBJ databases">
        <authorList>
            <person name="de Groot N.N."/>
        </authorList>
    </citation>
    <scope>NUCLEOTIDE SEQUENCE [LARGE SCALE GENOMIC DNA]</scope>
    <source>
        <strain evidence="3 4">IPL20</strain>
    </source>
</reference>
<keyword evidence="1" id="KW-1133">Transmembrane helix</keyword>
<dbReference type="AlphaFoldDB" id="A0A1I7N756"/>
<dbReference type="Gene3D" id="2.40.50.90">
    <property type="match status" value="1"/>
</dbReference>
<accession>A0A1I7N756</accession>
<feature type="transmembrane region" description="Helical" evidence="1">
    <location>
        <begin position="24"/>
        <end position="44"/>
    </location>
</feature>
<dbReference type="SUPFAM" id="SSF50199">
    <property type="entry name" value="Staphylococcal nuclease"/>
    <property type="match status" value="1"/>
</dbReference>
<name>A0A1I7N756_9HYPH</name>
<evidence type="ECO:0000256" key="1">
    <source>
        <dbReference type="SAM" id="Phobius"/>
    </source>
</evidence>